<keyword evidence="1" id="KW-1133">Transmembrane helix</keyword>
<sequence>MTQRRPTASVPLVHFLVIGFLVVGTGLYTLFGIPFGPPAVLGLLAYLCYLVYRGVRAIEYEAYE</sequence>
<dbReference type="RefSeq" id="WP_007701233.1">
    <property type="nucleotide sequence ID" value="NZ_AOIQ01000014.1"/>
</dbReference>
<feature type="transmembrane region" description="Helical" evidence="1">
    <location>
        <begin position="39"/>
        <end position="55"/>
    </location>
</feature>
<evidence type="ECO:0000256" key="1">
    <source>
        <dbReference type="SAM" id="Phobius"/>
    </source>
</evidence>
<dbReference type="Proteomes" id="UP000011560">
    <property type="component" value="Unassembled WGS sequence"/>
</dbReference>
<accession>M0BJD7</accession>
<keyword evidence="3" id="KW-1185">Reference proteome</keyword>
<organism evidence="2 3">
    <name type="scientific">Halovivax asiaticus JCM 14624</name>
    <dbReference type="NCBI Taxonomy" id="1227490"/>
    <lineage>
        <taxon>Archaea</taxon>
        <taxon>Methanobacteriati</taxon>
        <taxon>Methanobacteriota</taxon>
        <taxon>Stenosarchaea group</taxon>
        <taxon>Halobacteria</taxon>
        <taxon>Halobacteriales</taxon>
        <taxon>Natrialbaceae</taxon>
        <taxon>Halovivax</taxon>
    </lineage>
</organism>
<keyword evidence="1" id="KW-0812">Transmembrane</keyword>
<keyword evidence="1" id="KW-0472">Membrane</keyword>
<feature type="transmembrane region" description="Helical" evidence="1">
    <location>
        <begin position="12"/>
        <end position="33"/>
    </location>
</feature>
<name>M0BJD7_9EURY</name>
<gene>
    <name evidence="2" type="ORF">C479_09148</name>
</gene>
<reference evidence="2 3" key="1">
    <citation type="journal article" date="2014" name="PLoS Genet.">
        <title>Phylogenetically driven sequencing of extremely halophilic archaea reveals strategies for static and dynamic osmo-response.</title>
        <authorList>
            <person name="Becker E.A."/>
            <person name="Seitzer P.M."/>
            <person name="Tritt A."/>
            <person name="Larsen D."/>
            <person name="Krusor M."/>
            <person name="Yao A.I."/>
            <person name="Wu D."/>
            <person name="Madern D."/>
            <person name="Eisen J.A."/>
            <person name="Darling A.E."/>
            <person name="Facciotti M.T."/>
        </authorList>
    </citation>
    <scope>NUCLEOTIDE SEQUENCE [LARGE SCALE GENOMIC DNA]</scope>
    <source>
        <strain evidence="2 3">JCM 14624</strain>
    </source>
</reference>
<comment type="caution">
    <text evidence="2">The sequence shown here is derived from an EMBL/GenBank/DDBJ whole genome shotgun (WGS) entry which is preliminary data.</text>
</comment>
<proteinExistence type="predicted"/>
<dbReference type="AlphaFoldDB" id="M0BJD7"/>
<dbReference type="OrthoDB" id="379794at2157"/>
<evidence type="ECO:0000313" key="2">
    <source>
        <dbReference type="EMBL" id="ELZ10965.1"/>
    </source>
</evidence>
<evidence type="ECO:0000313" key="3">
    <source>
        <dbReference type="Proteomes" id="UP000011560"/>
    </source>
</evidence>
<protein>
    <submittedName>
        <fullName evidence="2">Uncharacterized protein</fullName>
    </submittedName>
</protein>
<dbReference type="EMBL" id="AOIQ01000014">
    <property type="protein sequence ID" value="ELZ10965.1"/>
    <property type="molecule type" value="Genomic_DNA"/>
</dbReference>